<organism evidence="1 2">
    <name type="scientific">Sinorhizobium fredii (strain HH103)</name>
    <dbReference type="NCBI Taxonomy" id="1117943"/>
    <lineage>
        <taxon>Bacteria</taxon>
        <taxon>Pseudomonadati</taxon>
        <taxon>Pseudomonadota</taxon>
        <taxon>Alphaproteobacteria</taxon>
        <taxon>Hyphomicrobiales</taxon>
        <taxon>Rhizobiaceae</taxon>
        <taxon>Sinorhizobium/Ensifer group</taxon>
        <taxon>Sinorhizobium</taxon>
    </lineage>
</organism>
<reference evidence="1 2" key="1">
    <citation type="journal article" date="2012" name="J. Bacteriol.">
        <title>Genome sequence of the soybean symbiont Sinorhizobium fredii HH103.</title>
        <authorList>
            <person name="Weidner S."/>
            <person name="Becker A."/>
            <person name="Bonilla I."/>
            <person name="Jaenicke S."/>
            <person name="Lloret J."/>
            <person name="Margaret I."/>
            <person name="Puhler A."/>
            <person name="Ruiz-Sainz J.E."/>
            <person name="Schneiker-Bekel S."/>
            <person name="Szczepanowski R."/>
            <person name="Vinardell J.M."/>
            <person name="Zehner S."/>
            <person name="Gottfert M."/>
        </authorList>
    </citation>
    <scope>NUCLEOTIDE SEQUENCE [LARGE SCALE GENOMIC DNA]</scope>
    <source>
        <strain evidence="1 2">HH103</strain>
    </source>
</reference>
<proteinExistence type="predicted"/>
<accession>G9A7B5</accession>
<name>G9A7B5_SINF1</name>
<dbReference type="PATRIC" id="fig|380.5.peg.1750"/>
<dbReference type="Proteomes" id="UP000007735">
    <property type="component" value="Chromosome"/>
</dbReference>
<evidence type="ECO:0000313" key="1">
    <source>
        <dbReference type="EMBL" id="CCE96145.1"/>
    </source>
</evidence>
<protein>
    <submittedName>
        <fullName evidence="1">Uncharacterized protein</fullName>
    </submittedName>
</protein>
<sequence length="59" mass="6750">MQMSEDRKIKALFTQEVAEEVPTATEYDAPEPVDQFEEDMEFLKEADAMDAFVSMAMPD</sequence>
<dbReference type="KEGG" id="sfh:SFHH103_01648"/>
<evidence type="ECO:0000313" key="2">
    <source>
        <dbReference type="Proteomes" id="UP000007735"/>
    </source>
</evidence>
<dbReference type="AlphaFoldDB" id="G9A7B5"/>
<dbReference type="EMBL" id="HE616890">
    <property type="protein sequence ID" value="CCE96145.1"/>
    <property type="molecule type" value="Genomic_DNA"/>
</dbReference>
<gene>
    <name evidence="1" type="ordered locus">SFHH103_01648</name>
</gene>
<dbReference type="HOGENOM" id="CLU_2957476_0_0_5"/>